<reference evidence="4 5" key="1">
    <citation type="journal article" date="2014" name="Genome Announc.">
        <title>Draft Genome Sequence of the Boron-Tolerant and Moderately Halotolerant Bacterium Gracilibacillus boraciitolerans JCM 21714T.</title>
        <authorList>
            <person name="Ahmed I."/>
            <person name="Oshima K."/>
            <person name="Suda W."/>
            <person name="Kitamura K."/>
            <person name="Iida T."/>
            <person name="Ohmori Y."/>
            <person name="Fujiwara T."/>
            <person name="Hattori M."/>
            <person name="Ohkuma M."/>
        </authorList>
    </citation>
    <scope>NUCLEOTIDE SEQUENCE [LARGE SCALE GENOMIC DNA]</scope>
    <source>
        <strain evidence="4 5">JCM 21714</strain>
    </source>
</reference>
<dbReference type="Proteomes" id="UP000019102">
    <property type="component" value="Unassembled WGS sequence"/>
</dbReference>
<dbReference type="GO" id="GO:0016151">
    <property type="term" value="F:nickel cation binding"/>
    <property type="evidence" value="ECO:0007669"/>
    <property type="project" value="UniProtKB-UniRule"/>
</dbReference>
<name>W4VKI5_9BACI</name>
<dbReference type="STRING" id="1298598.JCM21714_2407"/>
<dbReference type="AlphaFoldDB" id="W4VKI5"/>
<sequence>MTNPHDVTVYLMESSGGLVAGDTNRYAMQLEAGTHVTLHPQAATKVYPAFNGHPSTQQVQVTLEEAASLIWKREEVIPFAESSFRSHTRVDMKDNSSFYWEEILYPGREKRGETFTFDNCHTMLEVWVEDDCVVYDGLRFEPVKQTLKHIGVMGHYHYIASIWMIDQAKELDPEKWNYTENDHQVSTTRLRNAGYLVRFLSNDLPRTKNEMEAIYQSIFTKQEENL</sequence>
<dbReference type="PANTHER" id="PTHR33643:SF1">
    <property type="entry name" value="UREASE ACCESSORY PROTEIN D"/>
    <property type="match status" value="1"/>
</dbReference>
<proteinExistence type="inferred from homology"/>
<dbReference type="InterPro" id="IPR002669">
    <property type="entry name" value="UreD"/>
</dbReference>
<dbReference type="eggNOG" id="COG0829">
    <property type="taxonomic scope" value="Bacteria"/>
</dbReference>
<evidence type="ECO:0000313" key="5">
    <source>
        <dbReference type="Proteomes" id="UP000019102"/>
    </source>
</evidence>
<evidence type="ECO:0000313" key="4">
    <source>
        <dbReference type="EMBL" id="GAE93333.1"/>
    </source>
</evidence>
<organism evidence="4 5">
    <name type="scientific">Gracilibacillus boraciitolerans JCM 21714</name>
    <dbReference type="NCBI Taxonomy" id="1298598"/>
    <lineage>
        <taxon>Bacteria</taxon>
        <taxon>Bacillati</taxon>
        <taxon>Bacillota</taxon>
        <taxon>Bacilli</taxon>
        <taxon>Bacillales</taxon>
        <taxon>Bacillaceae</taxon>
        <taxon>Gracilibacillus</taxon>
    </lineage>
</organism>
<evidence type="ECO:0000256" key="2">
    <source>
        <dbReference type="ARBA" id="ARBA00023186"/>
    </source>
</evidence>
<comment type="caution">
    <text evidence="4">The sequence shown here is derived from an EMBL/GenBank/DDBJ whole genome shotgun (WGS) entry which is preliminary data.</text>
</comment>
<dbReference type="EMBL" id="BAVS01000011">
    <property type="protein sequence ID" value="GAE93333.1"/>
    <property type="molecule type" value="Genomic_DNA"/>
</dbReference>
<dbReference type="Pfam" id="PF01774">
    <property type="entry name" value="UreD"/>
    <property type="match status" value="1"/>
</dbReference>
<comment type="subcellular location">
    <subcellularLocation>
        <location evidence="3">Cytoplasm</location>
    </subcellularLocation>
</comment>
<dbReference type="HAMAP" id="MF_01384">
    <property type="entry name" value="UreD"/>
    <property type="match status" value="1"/>
</dbReference>
<evidence type="ECO:0000256" key="3">
    <source>
        <dbReference type="HAMAP-Rule" id="MF_01384"/>
    </source>
</evidence>
<keyword evidence="2 3" id="KW-0143">Chaperone</keyword>
<comment type="subunit">
    <text evidence="3">UreD, UreF and UreG form a complex that acts as a GTP-hydrolysis-dependent molecular chaperone, activating the urease apoprotein by helping to assemble the nickel containing metallocenter of UreC. The UreE protein probably delivers the nickel.</text>
</comment>
<evidence type="ECO:0000256" key="1">
    <source>
        <dbReference type="ARBA" id="ARBA00007177"/>
    </source>
</evidence>
<keyword evidence="3" id="KW-0963">Cytoplasm</keyword>
<comment type="function">
    <text evidence="3">Required for maturation of urease via the functional incorporation of the urease nickel metallocenter.</text>
</comment>
<dbReference type="PANTHER" id="PTHR33643">
    <property type="entry name" value="UREASE ACCESSORY PROTEIN D"/>
    <property type="match status" value="1"/>
</dbReference>
<accession>W4VKI5</accession>
<protein>
    <recommendedName>
        <fullName evidence="3">Urease accessory protein UreD</fullName>
    </recommendedName>
</protein>
<keyword evidence="3" id="KW-0996">Nickel insertion</keyword>
<keyword evidence="5" id="KW-1185">Reference proteome</keyword>
<comment type="similarity">
    <text evidence="1 3">Belongs to the UreD family.</text>
</comment>
<gene>
    <name evidence="3" type="primary">ureD</name>
    <name evidence="4" type="ORF">JCM21714_2407</name>
</gene>
<dbReference type="GO" id="GO:0005737">
    <property type="term" value="C:cytoplasm"/>
    <property type="evidence" value="ECO:0007669"/>
    <property type="project" value="UniProtKB-SubCell"/>
</dbReference>